<sequence length="160" mass="17659">MLGFGGALHALVDLVDDGMAWEVVKKSVLVLKGIRKGVHSINVATDYVAVAKEICSRCDYLVATKAPTTSWSATTAGFLQRNPRETSGIMPQPSPFEIGGKLTNKPKTPSIALSTFTELHADPFDDNYYHMDRPPINDMWINNENKLPFSYPTHYGSNET</sequence>
<evidence type="ECO:0000313" key="1">
    <source>
        <dbReference type="EMBL" id="CAG8718791.1"/>
    </source>
</evidence>
<organism evidence="1 2">
    <name type="scientific">Acaulospora colombiana</name>
    <dbReference type="NCBI Taxonomy" id="27376"/>
    <lineage>
        <taxon>Eukaryota</taxon>
        <taxon>Fungi</taxon>
        <taxon>Fungi incertae sedis</taxon>
        <taxon>Mucoromycota</taxon>
        <taxon>Glomeromycotina</taxon>
        <taxon>Glomeromycetes</taxon>
        <taxon>Diversisporales</taxon>
        <taxon>Acaulosporaceae</taxon>
        <taxon>Acaulospora</taxon>
    </lineage>
</organism>
<protein>
    <submittedName>
        <fullName evidence="1">3603_t:CDS:1</fullName>
    </submittedName>
</protein>
<gene>
    <name evidence="1" type="ORF">ACOLOM_LOCUS11038</name>
</gene>
<reference evidence="1" key="1">
    <citation type="submission" date="2021-06" db="EMBL/GenBank/DDBJ databases">
        <authorList>
            <person name="Kallberg Y."/>
            <person name="Tangrot J."/>
            <person name="Rosling A."/>
        </authorList>
    </citation>
    <scope>NUCLEOTIDE SEQUENCE</scope>
    <source>
        <strain evidence="1">CL356</strain>
    </source>
</reference>
<comment type="caution">
    <text evidence="1">The sequence shown here is derived from an EMBL/GenBank/DDBJ whole genome shotgun (WGS) entry which is preliminary data.</text>
</comment>
<proteinExistence type="predicted"/>
<name>A0ACA9PS93_9GLOM</name>
<keyword evidence="2" id="KW-1185">Reference proteome</keyword>
<dbReference type="Proteomes" id="UP000789525">
    <property type="component" value="Unassembled WGS sequence"/>
</dbReference>
<dbReference type="EMBL" id="CAJVPT010037909">
    <property type="protein sequence ID" value="CAG8718791.1"/>
    <property type="molecule type" value="Genomic_DNA"/>
</dbReference>
<evidence type="ECO:0000313" key="2">
    <source>
        <dbReference type="Proteomes" id="UP000789525"/>
    </source>
</evidence>
<accession>A0ACA9PS93</accession>